<keyword evidence="2 6" id="KW-0645">Protease</keyword>
<proteinExistence type="inferred from homology"/>
<reference evidence="8 9" key="1">
    <citation type="journal article" date="2018" name="Mycol. Prog.">
        <title>Coniella lustricola, a new species from submerged detritus.</title>
        <authorList>
            <person name="Raudabaugh D.B."/>
            <person name="Iturriaga T."/>
            <person name="Carver A."/>
            <person name="Mondo S."/>
            <person name="Pangilinan J."/>
            <person name="Lipzen A."/>
            <person name="He G."/>
            <person name="Amirebrahimi M."/>
            <person name="Grigoriev I.V."/>
            <person name="Miller A.N."/>
        </authorList>
    </citation>
    <scope>NUCLEOTIDE SEQUENCE [LARGE SCALE GENOMIC DNA]</scope>
    <source>
        <strain evidence="8 9">B22-T-1</strain>
    </source>
</reference>
<keyword evidence="4 6" id="KW-0378">Hydrolase</keyword>
<dbReference type="Proteomes" id="UP000241462">
    <property type="component" value="Unassembled WGS sequence"/>
</dbReference>
<keyword evidence="9" id="KW-1185">Reference proteome</keyword>
<sequence>MSVPVKHNLNRRANLAHPALARAKALRKFGGTMPANVQSVVDRFSLSLKRGDEQGTVATAATTEDTEWITSISVGTPAQTLPMDFDTGSSDLWVMGASTSGTSGHTTYNANTSTSAEAMSGATWTISYGDGSSSSGDVYTDVVTIGNLTVSQQAVEVATTLSSEFTSDTALSGLVGLAMSSINTVKPTAQQTWFDNIKSNLASPLFTADLKHGEQGSYNFGYIDSSAYTGSIYYADLVTSSTYAGFWSFVSNGYSVGSNTTTTTGSTAVTGIADTGTTLLMLPDAVVAAYYAEVSSAVDSEQEGGYIFSCDATLPDFTFNVGEGSITVPGEYLNFEAISTGSSSCYGGLQSDSGIGISIFGDVALKAALVVFDSGNSRLGWAAKASLNLSS</sequence>
<feature type="domain" description="Peptidase A1" evidence="7">
    <location>
        <begin position="68"/>
        <end position="382"/>
    </location>
</feature>
<dbReference type="FunFam" id="2.40.70.10:FF:000024">
    <property type="entry name" value="Endothiapepsin"/>
    <property type="match status" value="1"/>
</dbReference>
<dbReference type="GO" id="GO:0006508">
    <property type="term" value="P:proteolysis"/>
    <property type="evidence" value="ECO:0007669"/>
    <property type="project" value="UniProtKB-KW"/>
</dbReference>
<dbReference type="FunFam" id="2.40.70.10:FF:000026">
    <property type="entry name" value="Endothiapepsin"/>
    <property type="match status" value="1"/>
</dbReference>
<feature type="active site" evidence="5">
    <location>
        <position position="86"/>
    </location>
</feature>
<evidence type="ECO:0000259" key="7">
    <source>
        <dbReference type="PROSITE" id="PS51767"/>
    </source>
</evidence>
<dbReference type="STRING" id="2025994.A0A2T3A2E6"/>
<accession>A0A2T3A2E6</accession>
<protein>
    <submittedName>
        <fullName evidence="8">Aspartic peptidase domain-containing protein</fullName>
    </submittedName>
</protein>
<dbReference type="Pfam" id="PF00026">
    <property type="entry name" value="Asp"/>
    <property type="match status" value="1"/>
</dbReference>
<name>A0A2T3A2E6_9PEZI</name>
<organism evidence="8 9">
    <name type="scientific">Coniella lustricola</name>
    <dbReference type="NCBI Taxonomy" id="2025994"/>
    <lineage>
        <taxon>Eukaryota</taxon>
        <taxon>Fungi</taxon>
        <taxon>Dikarya</taxon>
        <taxon>Ascomycota</taxon>
        <taxon>Pezizomycotina</taxon>
        <taxon>Sordariomycetes</taxon>
        <taxon>Sordariomycetidae</taxon>
        <taxon>Diaporthales</taxon>
        <taxon>Schizoparmaceae</taxon>
        <taxon>Coniella</taxon>
    </lineage>
</organism>
<dbReference type="OrthoDB" id="15189at2759"/>
<evidence type="ECO:0000313" key="8">
    <source>
        <dbReference type="EMBL" id="PSR81611.1"/>
    </source>
</evidence>
<dbReference type="InterPro" id="IPR034163">
    <property type="entry name" value="Aspergillopepsin-like_cat_dom"/>
</dbReference>
<keyword evidence="3 6" id="KW-0064">Aspartyl protease</keyword>
<evidence type="ECO:0000256" key="2">
    <source>
        <dbReference type="ARBA" id="ARBA00022670"/>
    </source>
</evidence>
<dbReference type="PANTHER" id="PTHR47966">
    <property type="entry name" value="BETA-SITE APP-CLEAVING ENZYME, ISOFORM A-RELATED"/>
    <property type="match status" value="1"/>
</dbReference>
<dbReference type="PRINTS" id="PR00792">
    <property type="entry name" value="PEPSIN"/>
</dbReference>
<dbReference type="EMBL" id="KZ678498">
    <property type="protein sequence ID" value="PSR81611.1"/>
    <property type="molecule type" value="Genomic_DNA"/>
</dbReference>
<dbReference type="Gene3D" id="2.40.70.10">
    <property type="entry name" value="Acid Proteases"/>
    <property type="match status" value="2"/>
</dbReference>
<dbReference type="PANTHER" id="PTHR47966:SF2">
    <property type="entry name" value="ASPERGILLOPEPSIN-1-RELATED"/>
    <property type="match status" value="1"/>
</dbReference>
<feature type="active site" evidence="5">
    <location>
        <position position="274"/>
    </location>
</feature>
<gene>
    <name evidence="8" type="ORF">BD289DRAFT_372447</name>
</gene>
<dbReference type="InParanoid" id="A0A2T3A2E6"/>
<evidence type="ECO:0000313" key="9">
    <source>
        <dbReference type="Proteomes" id="UP000241462"/>
    </source>
</evidence>
<dbReference type="GO" id="GO:0004190">
    <property type="term" value="F:aspartic-type endopeptidase activity"/>
    <property type="evidence" value="ECO:0007669"/>
    <property type="project" value="UniProtKB-KW"/>
</dbReference>
<evidence type="ECO:0000256" key="1">
    <source>
        <dbReference type="ARBA" id="ARBA00007447"/>
    </source>
</evidence>
<dbReference type="AlphaFoldDB" id="A0A2T3A2E6"/>
<evidence type="ECO:0000256" key="4">
    <source>
        <dbReference type="ARBA" id="ARBA00022801"/>
    </source>
</evidence>
<evidence type="ECO:0000256" key="5">
    <source>
        <dbReference type="PIRSR" id="PIRSR601461-1"/>
    </source>
</evidence>
<evidence type="ECO:0000256" key="3">
    <source>
        <dbReference type="ARBA" id="ARBA00022750"/>
    </source>
</evidence>
<evidence type="ECO:0000256" key="6">
    <source>
        <dbReference type="RuleBase" id="RU000454"/>
    </source>
</evidence>
<dbReference type="InterPro" id="IPR033121">
    <property type="entry name" value="PEPTIDASE_A1"/>
</dbReference>
<dbReference type="PROSITE" id="PS00141">
    <property type="entry name" value="ASP_PROTEASE"/>
    <property type="match status" value="1"/>
</dbReference>
<dbReference type="InterPro" id="IPR001461">
    <property type="entry name" value="Aspartic_peptidase_A1"/>
</dbReference>
<dbReference type="PROSITE" id="PS51767">
    <property type="entry name" value="PEPTIDASE_A1"/>
    <property type="match status" value="1"/>
</dbReference>
<dbReference type="InterPro" id="IPR001969">
    <property type="entry name" value="Aspartic_peptidase_AS"/>
</dbReference>
<dbReference type="SUPFAM" id="SSF50630">
    <property type="entry name" value="Acid proteases"/>
    <property type="match status" value="1"/>
</dbReference>
<comment type="similarity">
    <text evidence="1 6">Belongs to the peptidase A1 family.</text>
</comment>
<dbReference type="CDD" id="cd06097">
    <property type="entry name" value="Aspergillopepsin_like"/>
    <property type="match status" value="1"/>
</dbReference>
<dbReference type="InterPro" id="IPR021109">
    <property type="entry name" value="Peptidase_aspartic_dom_sf"/>
</dbReference>